<keyword evidence="3" id="KW-1185">Reference proteome</keyword>
<feature type="transmembrane region" description="Helical" evidence="1">
    <location>
        <begin position="61"/>
        <end position="79"/>
    </location>
</feature>
<comment type="caution">
    <text evidence="2">The sequence shown here is derived from an EMBL/GenBank/DDBJ whole genome shotgun (WGS) entry which is preliminary data.</text>
</comment>
<evidence type="ECO:0000313" key="2">
    <source>
        <dbReference type="EMBL" id="MFC0559204.1"/>
    </source>
</evidence>
<accession>A0ABV6NFK4</accession>
<evidence type="ECO:0000313" key="3">
    <source>
        <dbReference type="Proteomes" id="UP001589833"/>
    </source>
</evidence>
<gene>
    <name evidence="2" type="ORF">ACFFH4_09115</name>
</gene>
<keyword evidence="1" id="KW-0812">Transmembrane</keyword>
<dbReference type="RefSeq" id="WP_273842097.1">
    <property type="nucleotide sequence ID" value="NZ_JAQQWT010000004.1"/>
</dbReference>
<keyword evidence="1" id="KW-0472">Membrane</keyword>
<reference evidence="2 3" key="1">
    <citation type="submission" date="2024-09" db="EMBL/GenBank/DDBJ databases">
        <authorList>
            <person name="Sun Q."/>
            <person name="Mori K."/>
        </authorList>
    </citation>
    <scope>NUCLEOTIDE SEQUENCE [LARGE SCALE GENOMIC DNA]</scope>
    <source>
        <strain evidence="2 3">NCAIM B.02301</strain>
    </source>
</reference>
<proteinExistence type="predicted"/>
<evidence type="ECO:0000256" key="1">
    <source>
        <dbReference type="SAM" id="Phobius"/>
    </source>
</evidence>
<dbReference type="EMBL" id="JBHLTR010000013">
    <property type="protein sequence ID" value="MFC0559204.1"/>
    <property type="molecule type" value="Genomic_DNA"/>
</dbReference>
<feature type="transmembrane region" description="Helical" evidence="1">
    <location>
        <begin position="27"/>
        <end position="49"/>
    </location>
</feature>
<protein>
    <recommendedName>
        <fullName evidence="4">TVP38/TMEM64 family membrane protein</fullName>
    </recommendedName>
</protein>
<sequence length="86" mass="9885">MIAVGRLMGMGYISYIAGFSKIRPVSFGFFTFLGFFPSSFMMFFLGSLGNLEEIAKRLQNAQWLLYSIIGLTLAGYLTYRKFRRKE</sequence>
<organism evidence="2 3">
    <name type="scientific">Halalkalibacter alkalisediminis</name>
    <dbReference type="NCBI Taxonomy" id="935616"/>
    <lineage>
        <taxon>Bacteria</taxon>
        <taxon>Bacillati</taxon>
        <taxon>Bacillota</taxon>
        <taxon>Bacilli</taxon>
        <taxon>Bacillales</taxon>
        <taxon>Bacillaceae</taxon>
        <taxon>Halalkalibacter</taxon>
    </lineage>
</organism>
<evidence type="ECO:0008006" key="4">
    <source>
        <dbReference type="Google" id="ProtNLM"/>
    </source>
</evidence>
<name>A0ABV6NFK4_9BACI</name>
<dbReference type="Proteomes" id="UP001589833">
    <property type="component" value="Unassembled WGS sequence"/>
</dbReference>
<keyword evidence="1" id="KW-1133">Transmembrane helix</keyword>